<organism evidence="1 2">
    <name type="scientific">Brassica campestris</name>
    <name type="common">Field mustard</name>
    <dbReference type="NCBI Taxonomy" id="3711"/>
    <lineage>
        <taxon>Eukaryota</taxon>
        <taxon>Viridiplantae</taxon>
        <taxon>Streptophyta</taxon>
        <taxon>Embryophyta</taxon>
        <taxon>Tracheophyta</taxon>
        <taxon>Spermatophyta</taxon>
        <taxon>Magnoliopsida</taxon>
        <taxon>eudicotyledons</taxon>
        <taxon>Gunneridae</taxon>
        <taxon>Pentapetalae</taxon>
        <taxon>rosids</taxon>
        <taxon>malvids</taxon>
        <taxon>Brassicales</taxon>
        <taxon>Brassicaceae</taxon>
        <taxon>Brassiceae</taxon>
        <taxon>Brassica</taxon>
    </lineage>
</organism>
<gene>
    <name evidence="1" type="ORF">BRAPAZ1V2_A07P17990.2</name>
</gene>
<accession>A0A8D9M9X5</accession>
<dbReference type="EMBL" id="LS974623">
    <property type="protein sequence ID" value="CAG7902155.1"/>
    <property type="molecule type" value="Genomic_DNA"/>
</dbReference>
<dbReference type="Proteomes" id="UP000694005">
    <property type="component" value="Chromosome A07"/>
</dbReference>
<dbReference type="AlphaFoldDB" id="A0A8D9M9X5"/>
<evidence type="ECO:0000313" key="1">
    <source>
        <dbReference type="EMBL" id="CAG7902155.1"/>
    </source>
</evidence>
<feature type="non-terminal residue" evidence="1">
    <location>
        <position position="85"/>
    </location>
</feature>
<name>A0A8D9M9X5_BRACM</name>
<sequence length="85" mass="9765">MVRWYLDEDEYEDDLLKLERLLQKTDRGAGWHHVQQLMHLTSLFDLSFDTETNNSATTAAINLATFKRTTISDTMSQSLVADSGR</sequence>
<reference evidence="1 2" key="1">
    <citation type="submission" date="2021-07" db="EMBL/GenBank/DDBJ databases">
        <authorList>
            <consortium name="Genoscope - CEA"/>
            <person name="William W."/>
        </authorList>
    </citation>
    <scope>NUCLEOTIDE SEQUENCE [LARGE SCALE GENOMIC DNA]</scope>
</reference>
<protein>
    <submittedName>
        <fullName evidence="1">Uncharacterized protein</fullName>
    </submittedName>
</protein>
<dbReference type="Gramene" id="A07p17990.2_BraZ1">
    <property type="protein sequence ID" value="A07p17990.2_BraZ1.CDS"/>
    <property type="gene ID" value="A07g17990.2_BraZ1"/>
</dbReference>
<evidence type="ECO:0000313" key="2">
    <source>
        <dbReference type="Proteomes" id="UP000694005"/>
    </source>
</evidence>
<proteinExistence type="predicted"/>